<evidence type="ECO:0000256" key="2">
    <source>
        <dbReference type="SAM" id="MobiDB-lite"/>
    </source>
</evidence>
<evidence type="ECO:0000256" key="1">
    <source>
        <dbReference type="ARBA" id="ARBA00022664"/>
    </source>
</evidence>
<dbReference type="Gene3D" id="1.25.40.90">
    <property type="match status" value="1"/>
</dbReference>
<reference evidence="4 5" key="1">
    <citation type="submission" date="2020-05" db="EMBL/GenBank/DDBJ databases">
        <title>WGS assembly of Panicum virgatum.</title>
        <authorList>
            <person name="Lovell J.T."/>
            <person name="Jenkins J."/>
            <person name="Shu S."/>
            <person name="Juenger T.E."/>
            <person name="Schmutz J."/>
        </authorList>
    </citation>
    <scope>NUCLEOTIDE SEQUENCE [LARGE SCALE GENOMIC DNA]</scope>
    <source>
        <strain evidence="5">cv. AP13</strain>
    </source>
</reference>
<dbReference type="GO" id="GO:0005634">
    <property type="term" value="C:nucleus"/>
    <property type="evidence" value="ECO:0007669"/>
    <property type="project" value="UniProtKB-ARBA"/>
</dbReference>
<feature type="region of interest" description="Disordered" evidence="2">
    <location>
        <begin position="123"/>
        <end position="177"/>
    </location>
</feature>
<feature type="compositionally biased region" description="Pro residues" evidence="2">
    <location>
        <begin position="1065"/>
        <end position="1075"/>
    </location>
</feature>
<feature type="region of interest" description="Disordered" evidence="2">
    <location>
        <begin position="595"/>
        <end position="629"/>
    </location>
</feature>
<feature type="region of interest" description="Disordered" evidence="2">
    <location>
        <begin position="884"/>
        <end position="953"/>
    </location>
</feature>
<keyword evidence="1" id="KW-0507">mRNA processing</keyword>
<dbReference type="PROSITE" id="PS51391">
    <property type="entry name" value="CID"/>
    <property type="match status" value="1"/>
</dbReference>
<accession>A0A8T0WER8</accession>
<keyword evidence="5" id="KW-1185">Reference proteome</keyword>
<dbReference type="InterPro" id="IPR006569">
    <property type="entry name" value="CID_dom"/>
</dbReference>
<feature type="compositionally biased region" description="Polar residues" evidence="2">
    <location>
        <begin position="894"/>
        <end position="919"/>
    </location>
</feature>
<feature type="compositionally biased region" description="Polar residues" evidence="2">
    <location>
        <begin position="58"/>
        <end position="80"/>
    </location>
</feature>
<feature type="region of interest" description="Disordered" evidence="2">
    <location>
        <begin position="192"/>
        <end position="215"/>
    </location>
</feature>
<dbReference type="GO" id="GO:0006397">
    <property type="term" value="P:mRNA processing"/>
    <property type="evidence" value="ECO:0007669"/>
    <property type="project" value="UniProtKB-KW"/>
</dbReference>
<feature type="compositionally biased region" description="Basic and acidic residues" evidence="2">
    <location>
        <begin position="839"/>
        <end position="856"/>
    </location>
</feature>
<comment type="caution">
    <text evidence="4">The sequence shown here is derived from an EMBL/GenBank/DDBJ whole genome shotgun (WGS) entry which is preliminary data.</text>
</comment>
<protein>
    <recommendedName>
        <fullName evidence="3">CID domain-containing protein</fullName>
    </recommendedName>
</protein>
<dbReference type="InterPro" id="IPR008942">
    <property type="entry name" value="ENTH_VHS"/>
</dbReference>
<evidence type="ECO:0000313" key="4">
    <source>
        <dbReference type="EMBL" id="KAG2647222.1"/>
    </source>
</evidence>
<evidence type="ECO:0000313" key="5">
    <source>
        <dbReference type="Proteomes" id="UP000823388"/>
    </source>
</evidence>
<feature type="compositionally biased region" description="Pro residues" evidence="2">
    <location>
        <begin position="929"/>
        <end position="947"/>
    </location>
</feature>
<feature type="compositionally biased region" description="Polar residues" evidence="2">
    <location>
        <begin position="599"/>
        <end position="611"/>
    </location>
</feature>
<sequence length="1243" mass="136405">MVTLLKSHLSFMRVDNLLCMPVHVQRRVKKIHSNKILAQMEDSAWHRCIDDDKPSPCSPSATKDSDSQGSGSQLAPSGASNDDKLSTAKDNVQCTCSNEVPQNGVRDKEVKLSGMVDLPINTTQTFRRKRRPNTSRANYPVNSEVSNMDRGLQPKSKGDTVYSPNSRNEINKSDGDEHLPLVKRARVRMERPALEDATAGEDHSSDNKEPAKHEDPCYKHTMSAISGKDQSADDLPPSVDGSPNINLSLPGEVVNSCNNNNEFQPKVLTLDVEAALPPSKRLHRALEAMSANTCETFGTLPEATKLNEVSLKGCTASTERSPLNNSADALVKSPKSAMAKSPKVSLSAHSSDAPTDQKHITQVVMLNKDALSPVSLDLRNDDRNDNIQKDRVSEEACMDNENVPNLVVHTGIDSNKCEKTPTHSMKLEEPALVSKFDQPLSHEPSGNEPRESVEGSKNAFSITVGVSPEPISQANAVVSYANGTCDPVLHDDTVLAESTVSICDTSGSCLVYKVSCIHSDTSTRIFEAHCSSIAPGDLDHGLNLKDKSISPDSMPTKELVPDGHACGFSQSNSFMHSSLDSKFISEPLLNIPSLKEGSSDQCSPSNHTIRSASDRVHTEEDSGMIPFDNLQPKGLDKLAGRHEANSSRRAFEAFVGTLTRTKESISRATRLALDCAKHGIAGEVMDIIIEHMEKETNLYKRVDLFFLVDSIIRYCRNQKGGPGDAYPSLIQAVLPRIIYASAPPGNSAWENRRQCLKVLRLWLERKTLSEYIIHHHIKELEALNEASFGSSHRPSGTERALNDPLRDNEAFLVDEYGSNAGFHLQNLICTKLLENEDGRSSEERSFGGLTPDEHEVTGASEQEASHLHAAKHQLILEEVDGELEMEDAAPSTGAEASSTCQEGLTNNSSYTRTSQQLSSIPPLPDDKAPSPPPLPSSPPPQPRPPCPVSQGSQVQGALLVAADCAEQQHPGANYNVEGQNPYSVANSRGNMDACVASSQPPVHYNSGYAGHTNQIFQPPPPPQPIAAFHPSGPHGSLCGPSVPHHGNNYHQPPSAPLPNSAYHIHPPPHPPGPNQFPYPPEPEQRTQPWNYGPPYPESCQYGGLDRGHHGYNRGPHFDDRGHQFDDRGHCFDGGGHYFDDGMHRFDDRWHHFHYRGQMHHEVMDGGRFPPFFPPDPPFSDHFEAPPNQFHCGRPLEPPPGPCSGWSMPHRRSKYPPDSRQTMEPPVSNGGWRRHGRRDHDRYN</sequence>
<feature type="compositionally biased region" description="Polar residues" evidence="2">
    <location>
        <begin position="134"/>
        <end position="146"/>
    </location>
</feature>
<name>A0A8T0WER8_PANVG</name>
<dbReference type="EMBL" id="CM029039">
    <property type="protein sequence ID" value="KAG2647222.1"/>
    <property type="molecule type" value="Genomic_DNA"/>
</dbReference>
<feature type="domain" description="CID" evidence="3">
    <location>
        <begin position="643"/>
        <end position="784"/>
    </location>
</feature>
<dbReference type="Pfam" id="PF04818">
    <property type="entry name" value="CID"/>
    <property type="match status" value="1"/>
</dbReference>
<feature type="region of interest" description="Disordered" evidence="2">
    <location>
        <begin position="333"/>
        <end position="355"/>
    </location>
</feature>
<dbReference type="SMART" id="SM00582">
    <property type="entry name" value="RPR"/>
    <property type="match status" value="1"/>
</dbReference>
<evidence type="ECO:0000259" key="3">
    <source>
        <dbReference type="PROSITE" id="PS51391"/>
    </source>
</evidence>
<organism evidence="4 5">
    <name type="scientific">Panicum virgatum</name>
    <name type="common">Blackwell switchgrass</name>
    <dbReference type="NCBI Taxonomy" id="38727"/>
    <lineage>
        <taxon>Eukaryota</taxon>
        <taxon>Viridiplantae</taxon>
        <taxon>Streptophyta</taxon>
        <taxon>Embryophyta</taxon>
        <taxon>Tracheophyta</taxon>
        <taxon>Spermatophyta</taxon>
        <taxon>Magnoliopsida</taxon>
        <taxon>Liliopsida</taxon>
        <taxon>Poales</taxon>
        <taxon>Poaceae</taxon>
        <taxon>PACMAD clade</taxon>
        <taxon>Panicoideae</taxon>
        <taxon>Panicodae</taxon>
        <taxon>Paniceae</taxon>
        <taxon>Panicinae</taxon>
        <taxon>Panicum</taxon>
        <taxon>Panicum sect. Hiantes</taxon>
    </lineage>
</organism>
<dbReference type="PANTHER" id="PTHR12550">
    <property type="entry name" value="HEPATOMA-DERIVED GROWTH FACTOR-RELATED"/>
    <property type="match status" value="1"/>
</dbReference>
<dbReference type="AlphaFoldDB" id="A0A8T0WER8"/>
<feature type="region of interest" description="Disordered" evidence="2">
    <location>
        <begin position="1051"/>
        <end position="1075"/>
    </location>
</feature>
<feature type="region of interest" description="Disordered" evidence="2">
    <location>
        <begin position="50"/>
        <end position="86"/>
    </location>
</feature>
<dbReference type="Proteomes" id="UP000823388">
    <property type="component" value="Chromosome 2K"/>
</dbReference>
<feature type="region of interest" description="Disordered" evidence="2">
    <location>
        <begin position="839"/>
        <end position="866"/>
    </location>
</feature>
<feature type="region of interest" description="Disordered" evidence="2">
    <location>
        <begin position="1175"/>
        <end position="1243"/>
    </location>
</feature>
<gene>
    <name evidence="4" type="ORF">PVAP13_2KG581550</name>
</gene>
<dbReference type="PANTHER" id="PTHR12550:SF49">
    <property type="entry name" value="PROTEIN HUA2-LIKE 2-RELATED"/>
    <property type="match status" value="1"/>
</dbReference>
<proteinExistence type="predicted"/>
<feature type="compositionally biased region" description="Low complexity" evidence="2">
    <location>
        <begin position="333"/>
        <end position="345"/>
    </location>
</feature>